<gene>
    <name evidence="2" type="ORF">BHQ17_01450</name>
</gene>
<evidence type="ECO:0000256" key="1">
    <source>
        <dbReference type="SAM" id="MobiDB-lite"/>
    </source>
</evidence>
<proteinExistence type="predicted"/>
<reference evidence="3" key="1">
    <citation type="submission" date="2016-09" db="EMBL/GenBank/DDBJ databases">
        <authorList>
            <person name="Greninger A.L."/>
            <person name="Jerome K.R."/>
            <person name="Mcnair B."/>
            <person name="Wallis C."/>
            <person name="Fang F."/>
        </authorList>
    </citation>
    <scope>NUCLEOTIDE SEQUENCE [LARGE SCALE GENOMIC DNA]</scope>
    <source>
        <strain evidence="3">M7</strain>
    </source>
</reference>
<keyword evidence="3" id="KW-1185">Reference proteome</keyword>
<dbReference type="AlphaFoldDB" id="A0A1E3S2G8"/>
<evidence type="ECO:0000313" key="2">
    <source>
        <dbReference type="EMBL" id="ODQ96366.1"/>
    </source>
</evidence>
<feature type="region of interest" description="Disordered" evidence="1">
    <location>
        <begin position="1"/>
        <end position="30"/>
    </location>
</feature>
<accession>A0A1E3S2G8</accession>
<comment type="caution">
    <text evidence="2">The sequence shown here is derived from an EMBL/GenBank/DDBJ whole genome shotgun (WGS) entry which is preliminary data.</text>
</comment>
<sequence length="92" mass="10032">MCTARALKSEPIWNSSHRDPPGSWGLRGRQTDDAIGVDSTIGVDGAIDLDRDYFADDLIGQVQHLNGAAVDDRVEPQSIAHITFEGSVTRLR</sequence>
<dbReference type="Proteomes" id="UP000094243">
    <property type="component" value="Unassembled WGS sequence"/>
</dbReference>
<name>A0A1E3S2G8_9MYCO</name>
<protein>
    <submittedName>
        <fullName evidence="2">Uncharacterized protein</fullName>
    </submittedName>
</protein>
<organism evidence="2 3">
    <name type="scientific">Mycolicibacterium holsaticum</name>
    <dbReference type="NCBI Taxonomy" id="152142"/>
    <lineage>
        <taxon>Bacteria</taxon>
        <taxon>Bacillati</taxon>
        <taxon>Actinomycetota</taxon>
        <taxon>Actinomycetes</taxon>
        <taxon>Mycobacteriales</taxon>
        <taxon>Mycobacteriaceae</taxon>
        <taxon>Mycolicibacterium</taxon>
    </lineage>
</organism>
<evidence type="ECO:0000313" key="3">
    <source>
        <dbReference type="Proteomes" id="UP000094243"/>
    </source>
</evidence>
<dbReference type="EMBL" id="MIGZ01000004">
    <property type="protein sequence ID" value="ODQ96366.1"/>
    <property type="molecule type" value="Genomic_DNA"/>
</dbReference>